<proteinExistence type="predicted"/>
<name>A0A839SYD6_AZOMA</name>
<feature type="region of interest" description="Disordered" evidence="1">
    <location>
        <begin position="1"/>
        <end position="27"/>
    </location>
</feature>
<dbReference type="AlphaFoldDB" id="A0A839SYD6"/>
<protein>
    <submittedName>
        <fullName evidence="2">Uncharacterized protein</fullName>
    </submittedName>
</protein>
<evidence type="ECO:0000313" key="3">
    <source>
        <dbReference type="Proteomes" id="UP000549250"/>
    </source>
</evidence>
<reference evidence="2 3" key="1">
    <citation type="submission" date="2020-08" db="EMBL/GenBank/DDBJ databases">
        <title>Genomic Encyclopedia of Type Strains, Phase III (KMG-III): the genomes of soil and plant-associated and newly described type strains.</title>
        <authorList>
            <person name="Whitman W."/>
        </authorList>
    </citation>
    <scope>NUCLEOTIDE SEQUENCE [LARGE SCALE GENOMIC DNA]</scope>
    <source>
        <strain evidence="2 3">CECT 4462</strain>
    </source>
</reference>
<dbReference type="RefSeq" id="WP_183165087.1">
    <property type="nucleotide sequence ID" value="NZ_JACHXI010000001.1"/>
</dbReference>
<sequence length="64" mass="6961">MGRVDNGVALSTDSAHGRYEARGSRKVARPSLVENRYASFPLYGPMKDVETLKGMPLMPALPTP</sequence>
<dbReference type="Proteomes" id="UP000549250">
    <property type="component" value="Unassembled WGS sequence"/>
</dbReference>
<evidence type="ECO:0000256" key="1">
    <source>
        <dbReference type="SAM" id="MobiDB-lite"/>
    </source>
</evidence>
<evidence type="ECO:0000313" key="2">
    <source>
        <dbReference type="EMBL" id="MBB3102132.1"/>
    </source>
</evidence>
<organism evidence="2 3">
    <name type="scientific">Azomonas macrocytogenes</name>
    <name type="common">Azotobacter macrocytogenes</name>
    <dbReference type="NCBI Taxonomy" id="69962"/>
    <lineage>
        <taxon>Bacteria</taxon>
        <taxon>Pseudomonadati</taxon>
        <taxon>Pseudomonadota</taxon>
        <taxon>Gammaproteobacteria</taxon>
        <taxon>Pseudomonadales</taxon>
        <taxon>Pseudomonadaceae</taxon>
        <taxon>Azomonas</taxon>
    </lineage>
</organism>
<dbReference type="EMBL" id="JACHXI010000001">
    <property type="protein sequence ID" value="MBB3102132.1"/>
    <property type="molecule type" value="Genomic_DNA"/>
</dbReference>
<comment type="caution">
    <text evidence="2">The sequence shown here is derived from an EMBL/GenBank/DDBJ whole genome shotgun (WGS) entry which is preliminary data.</text>
</comment>
<gene>
    <name evidence="2" type="ORF">FHR87_000492</name>
</gene>
<accession>A0A839SYD6</accession>
<keyword evidence="3" id="KW-1185">Reference proteome</keyword>